<proteinExistence type="predicted"/>
<comment type="caution">
    <text evidence="1">The sequence shown here is derived from an EMBL/GenBank/DDBJ whole genome shotgun (WGS) entry which is preliminary data.</text>
</comment>
<reference evidence="1" key="1">
    <citation type="journal article" date="2015" name="Nature">
        <title>Complex archaea that bridge the gap between prokaryotes and eukaryotes.</title>
        <authorList>
            <person name="Spang A."/>
            <person name="Saw J.H."/>
            <person name="Jorgensen S.L."/>
            <person name="Zaremba-Niedzwiedzka K."/>
            <person name="Martijn J."/>
            <person name="Lind A.E."/>
            <person name="van Eijk R."/>
            <person name="Schleper C."/>
            <person name="Guy L."/>
            <person name="Ettema T.J."/>
        </authorList>
    </citation>
    <scope>NUCLEOTIDE SEQUENCE</scope>
</reference>
<feature type="non-terminal residue" evidence="1">
    <location>
        <position position="70"/>
    </location>
</feature>
<dbReference type="AlphaFoldDB" id="A0A0F9I0V0"/>
<evidence type="ECO:0000313" key="1">
    <source>
        <dbReference type="EMBL" id="KKM21291.1"/>
    </source>
</evidence>
<protein>
    <submittedName>
        <fullName evidence="1">Uncharacterized protein</fullName>
    </submittedName>
</protein>
<gene>
    <name evidence="1" type="ORF">LCGC14_1636850</name>
</gene>
<name>A0A0F9I0V0_9ZZZZ</name>
<accession>A0A0F9I0V0</accession>
<sequence>MVDIRNLPERWARPASINWCKDCRDWRQEVFAQLCPGCREKAKTQKQGKQKPEQQPTCKTCMKHKGSIYQ</sequence>
<dbReference type="EMBL" id="LAZR01013581">
    <property type="protein sequence ID" value="KKM21291.1"/>
    <property type="molecule type" value="Genomic_DNA"/>
</dbReference>
<organism evidence="1">
    <name type="scientific">marine sediment metagenome</name>
    <dbReference type="NCBI Taxonomy" id="412755"/>
    <lineage>
        <taxon>unclassified sequences</taxon>
        <taxon>metagenomes</taxon>
        <taxon>ecological metagenomes</taxon>
    </lineage>
</organism>